<dbReference type="PANTHER" id="PTHR31238">
    <property type="entry name" value="GERMIN-LIKE PROTEIN SUBFAMILY 3 MEMBER 3"/>
    <property type="match status" value="1"/>
</dbReference>
<dbReference type="Pfam" id="PF00190">
    <property type="entry name" value="Cupin_1"/>
    <property type="match status" value="1"/>
</dbReference>
<keyword evidence="3 8" id="KW-0052">Apoplast</keyword>
<proteinExistence type="inferred from homology"/>
<feature type="chain" id="PRO_5044968429" description="Germin-like protein" evidence="8">
    <location>
        <begin position="24"/>
        <end position="203"/>
    </location>
</feature>
<sequence>MKTTSSMPHVFRALDLLLGLAEPDPDSPQDYCIADTKLSFYLNGVPCINPNLATTAHFTTSALAKAGNTRANPIGFNVTLTTVANLPGINTLGLFLARVDIAANGIVPPHSNPRASEVTICLKGSILVGFVDTSNRLYSQQLRAGESFVFPKGLILFLSQNPGAQIASIAAFTSNPHIPDDVVKKAFQITTQEVVKIRKNLGG</sequence>
<evidence type="ECO:0000259" key="9">
    <source>
        <dbReference type="SMART" id="SM00835"/>
    </source>
</evidence>
<dbReference type="InterPro" id="IPR011051">
    <property type="entry name" value="RmlC_Cupin_sf"/>
</dbReference>
<evidence type="ECO:0000256" key="1">
    <source>
        <dbReference type="ARBA" id="ARBA00004271"/>
    </source>
</evidence>
<keyword evidence="4 8" id="KW-0964">Secreted</keyword>
<protein>
    <recommendedName>
        <fullName evidence="8">Germin-like protein</fullName>
    </recommendedName>
</protein>
<evidence type="ECO:0000313" key="10">
    <source>
        <dbReference type="EMBL" id="KAJ9187600.1"/>
    </source>
</evidence>
<dbReference type="EMBL" id="JARPOI010000002">
    <property type="protein sequence ID" value="KAJ9187600.1"/>
    <property type="molecule type" value="Genomic_DNA"/>
</dbReference>
<dbReference type="InterPro" id="IPR006045">
    <property type="entry name" value="Cupin_1"/>
</dbReference>
<dbReference type="PRINTS" id="PR00325">
    <property type="entry name" value="GERMIN"/>
</dbReference>
<keyword evidence="5 8" id="KW-0479">Metal-binding</keyword>
<organism evidence="10 11">
    <name type="scientific">Hevea brasiliensis</name>
    <name type="common">Para rubber tree</name>
    <name type="synonym">Siphonia brasiliensis</name>
    <dbReference type="NCBI Taxonomy" id="3981"/>
    <lineage>
        <taxon>Eukaryota</taxon>
        <taxon>Viridiplantae</taxon>
        <taxon>Streptophyta</taxon>
        <taxon>Embryophyta</taxon>
        <taxon>Tracheophyta</taxon>
        <taxon>Spermatophyta</taxon>
        <taxon>Magnoliopsida</taxon>
        <taxon>eudicotyledons</taxon>
        <taxon>Gunneridae</taxon>
        <taxon>Pentapetalae</taxon>
        <taxon>rosids</taxon>
        <taxon>fabids</taxon>
        <taxon>Malpighiales</taxon>
        <taxon>Euphorbiaceae</taxon>
        <taxon>Crotonoideae</taxon>
        <taxon>Micrandreae</taxon>
        <taxon>Hevea</taxon>
    </lineage>
</organism>
<evidence type="ECO:0000256" key="2">
    <source>
        <dbReference type="ARBA" id="ARBA00007456"/>
    </source>
</evidence>
<comment type="caution">
    <text evidence="10">The sequence shown here is derived from an EMBL/GenBank/DDBJ whole genome shotgun (WGS) entry which is preliminary data.</text>
</comment>
<evidence type="ECO:0000256" key="8">
    <source>
        <dbReference type="RuleBase" id="RU366015"/>
    </source>
</evidence>
<evidence type="ECO:0000313" key="11">
    <source>
        <dbReference type="Proteomes" id="UP001174677"/>
    </source>
</evidence>
<evidence type="ECO:0000256" key="6">
    <source>
        <dbReference type="ARBA" id="ARBA00023180"/>
    </source>
</evidence>
<dbReference type="Proteomes" id="UP001174677">
    <property type="component" value="Chromosome 2"/>
</dbReference>
<keyword evidence="7 8" id="KW-0464">Manganese</keyword>
<keyword evidence="6" id="KW-0325">Glycoprotein</keyword>
<dbReference type="SMART" id="SM00835">
    <property type="entry name" value="Cupin_1"/>
    <property type="match status" value="1"/>
</dbReference>
<reference evidence="10" key="1">
    <citation type="journal article" date="2023" name="Plant Biotechnol. J.">
        <title>Chromosome-level wild Hevea brasiliensis genome provides new tools for genomic-assisted breeding and valuable loci to elevate rubber yield.</title>
        <authorList>
            <person name="Cheng H."/>
            <person name="Song X."/>
            <person name="Hu Y."/>
            <person name="Wu T."/>
            <person name="Yang Q."/>
            <person name="An Z."/>
            <person name="Feng S."/>
            <person name="Deng Z."/>
            <person name="Wu W."/>
            <person name="Zeng X."/>
            <person name="Tu M."/>
            <person name="Wang X."/>
            <person name="Huang H."/>
        </authorList>
    </citation>
    <scope>NUCLEOTIDE SEQUENCE</scope>
    <source>
        <strain evidence="10">MT/VB/25A 57/8</strain>
    </source>
</reference>
<evidence type="ECO:0000256" key="4">
    <source>
        <dbReference type="ARBA" id="ARBA00022525"/>
    </source>
</evidence>
<feature type="domain" description="Cupin type-1" evidence="9">
    <location>
        <begin position="61"/>
        <end position="195"/>
    </location>
</feature>
<accession>A0ABQ9N8P2</accession>
<dbReference type="Gene3D" id="2.60.120.10">
    <property type="entry name" value="Jelly Rolls"/>
    <property type="match status" value="1"/>
</dbReference>
<evidence type="ECO:0000256" key="5">
    <source>
        <dbReference type="ARBA" id="ARBA00022723"/>
    </source>
</evidence>
<feature type="signal peptide" evidence="8">
    <location>
        <begin position="1"/>
        <end position="23"/>
    </location>
</feature>
<keyword evidence="11" id="KW-1185">Reference proteome</keyword>
<dbReference type="CDD" id="cd02241">
    <property type="entry name" value="cupin_OxOx"/>
    <property type="match status" value="1"/>
</dbReference>
<name>A0ABQ9N8P2_HEVBR</name>
<comment type="similarity">
    <text evidence="2 8">Belongs to the germin family.</text>
</comment>
<dbReference type="InterPro" id="IPR014710">
    <property type="entry name" value="RmlC-like_jellyroll"/>
</dbReference>
<evidence type="ECO:0000256" key="3">
    <source>
        <dbReference type="ARBA" id="ARBA00022523"/>
    </source>
</evidence>
<comment type="subcellular location">
    <subcellularLocation>
        <location evidence="1 8">Secreted</location>
        <location evidence="1 8">Extracellular space</location>
        <location evidence="1 8">Apoplast</location>
    </subcellularLocation>
</comment>
<dbReference type="InterPro" id="IPR001929">
    <property type="entry name" value="Germin"/>
</dbReference>
<gene>
    <name evidence="10" type="ORF">P3X46_003034</name>
</gene>
<keyword evidence="8" id="KW-0732">Signal</keyword>
<dbReference type="SUPFAM" id="SSF51182">
    <property type="entry name" value="RmlC-like cupins"/>
    <property type="match status" value="1"/>
</dbReference>
<evidence type="ECO:0000256" key="7">
    <source>
        <dbReference type="ARBA" id="ARBA00023211"/>
    </source>
</evidence>